<evidence type="ECO:0000256" key="2">
    <source>
        <dbReference type="ARBA" id="ARBA00022679"/>
    </source>
</evidence>
<dbReference type="EMBL" id="VFPE01000001">
    <property type="protein sequence ID" value="TQM34404.1"/>
    <property type="molecule type" value="Genomic_DNA"/>
</dbReference>
<comment type="caution">
    <text evidence="5">The sequence shown here is derived from an EMBL/GenBank/DDBJ whole genome shotgun (WGS) entry which is preliminary data.</text>
</comment>
<feature type="domain" description="Methyltransferase type 11" evidence="4">
    <location>
        <begin position="50"/>
        <end position="145"/>
    </location>
</feature>
<evidence type="ECO:0000313" key="5">
    <source>
        <dbReference type="EMBL" id="TQM34404.1"/>
    </source>
</evidence>
<protein>
    <submittedName>
        <fullName evidence="5">Methyltransferase family protein</fullName>
    </submittedName>
</protein>
<dbReference type="InterPro" id="IPR029063">
    <property type="entry name" value="SAM-dependent_MTases_sf"/>
</dbReference>
<dbReference type="Proteomes" id="UP000320235">
    <property type="component" value="Unassembled WGS sequence"/>
</dbReference>
<reference evidence="5 6" key="1">
    <citation type="submission" date="2019-06" db="EMBL/GenBank/DDBJ databases">
        <title>Sequencing the genomes of 1000 actinobacteria strains.</title>
        <authorList>
            <person name="Klenk H.-P."/>
        </authorList>
    </citation>
    <scope>NUCLEOTIDE SEQUENCE [LARGE SCALE GENOMIC DNA]</scope>
    <source>
        <strain evidence="5 6">DSM 105492</strain>
    </source>
</reference>
<dbReference type="InterPro" id="IPR013216">
    <property type="entry name" value="Methyltransf_11"/>
</dbReference>
<dbReference type="PANTHER" id="PTHR43464:SF19">
    <property type="entry name" value="UBIQUINONE BIOSYNTHESIS O-METHYLTRANSFERASE, MITOCHONDRIAL"/>
    <property type="match status" value="1"/>
</dbReference>
<keyword evidence="3" id="KW-0949">S-adenosyl-L-methionine</keyword>
<dbReference type="RefSeq" id="WP_141892874.1">
    <property type="nucleotide sequence ID" value="NZ_BAABLH010000001.1"/>
</dbReference>
<dbReference type="PANTHER" id="PTHR43464">
    <property type="entry name" value="METHYLTRANSFERASE"/>
    <property type="match status" value="1"/>
</dbReference>
<evidence type="ECO:0000256" key="3">
    <source>
        <dbReference type="ARBA" id="ARBA00022691"/>
    </source>
</evidence>
<sequence>MSDDTRSLWDAEAEAFDDAADHGLRDPDVRRAWADLLLPLIEGRRLRVADLGCGTGTLSVLLASEGGHLVSGVDFSPEMIRRARHKAGATTPRPTFTVADASDPPLPRGSFDVVLSRHVLWALPDPAAALDRWIELLAPAGLLILIEGRWHTGVGLTADESLRLVSERREDVQLRMLDDPAYWGGAITDERYLIVSRG</sequence>
<evidence type="ECO:0000256" key="1">
    <source>
        <dbReference type="ARBA" id="ARBA00022603"/>
    </source>
</evidence>
<dbReference type="OrthoDB" id="21342at2"/>
<organism evidence="5 6">
    <name type="scientific">Microbacterium kyungheense</name>
    <dbReference type="NCBI Taxonomy" id="1263636"/>
    <lineage>
        <taxon>Bacteria</taxon>
        <taxon>Bacillati</taxon>
        <taxon>Actinomycetota</taxon>
        <taxon>Actinomycetes</taxon>
        <taxon>Micrococcales</taxon>
        <taxon>Microbacteriaceae</taxon>
        <taxon>Microbacterium</taxon>
    </lineage>
</organism>
<proteinExistence type="predicted"/>
<dbReference type="CDD" id="cd02440">
    <property type="entry name" value="AdoMet_MTases"/>
    <property type="match status" value="1"/>
</dbReference>
<accession>A0A543FL56</accession>
<evidence type="ECO:0000259" key="4">
    <source>
        <dbReference type="Pfam" id="PF08241"/>
    </source>
</evidence>
<gene>
    <name evidence="5" type="ORF">FB391_0692</name>
</gene>
<keyword evidence="6" id="KW-1185">Reference proteome</keyword>
<dbReference type="SUPFAM" id="SSF53335">
    <property type="entry name" value="S-adenosyl-L-methionine-dependent methyltransferases"/>
    <property type="match status" value="1"/>
</dbReference>
<dbReference type="AlphaFoldDB" id="A0A543FL56"/>
<dbReference type="Pfam" id="PF08241">
    <property type="entry name" value="Methyltransf_11"/>
    <property type="match status" value="1"/>
</dbReference>
<evidence type="ECO:0000313" key="6">
    <source>
        <dbReference type="Proteomes" id="UP000320235"/>
    </source>
</evidence>
<keyword evidence="1 5" id="KW-0489">Methyltransferase</keyword>
<dbReference type="GO" id="GO:0008757">
    <property type="term" value="F:S-adenosylmethionine-dependent methyltransferase activity"/>
    <property type="evidence" value="ECO:0007669"/>
    <property type="project" value="InterPro"/>
</dbReference>
<dbReference type="GO" id="GO:0032259">
    <property type="term" value="P:methylation"/>
    <property type="evidence" value="ECO:0007669"/>
    <property type="project" value="UniProtKB-KW"/>
</dbReference>
<dbReference type="Gene3D" id="3.40.50.150">
    <property type="entry name" value="Vaccinia Virus protein VP39"/>
    <property type="match status" value="1"/>
</dbReference>
<keyword evidence="2 5" id="KW-0808">Transferase</keyword>
<name>A0A543FL56_9MICO</name>